<dbReference type="PANTHER" id="PTHR37828:SF1">
    <property type="entry name" value="YCII-RELATED DOMAIN-CONTAINING PROTEIN"/>
    <property type="match status" value="1"/>
</dbReference>
<dbReference type="RefSeq" id="WP_209635254.1">
    <property type="nucleotide sequence ID" value="NZ_JAGINW010000001.1"/>
</dbReference>
<evidence type="ECO:0000256" key="1">
    <source>
        <dbReference type="ARBA" id="ARBA00007689"/>
    </source>
</evidence>
<reference evidence="3 4" key="1">
    <citation type="submission" date="2021-03" db="EMBL/GenBank/DDBJ databases">
        <title>Sequencing the genomes of 1000 actinobacteria strains.</title>
        <authorList>
            <person name="Klenk H.-P."/>
        </authorList>
    </citation>
    <scope>NUCLEOTIDE SEQUENCE [LARGE SCALE GENOMIC DNA]</scope>
    <source>
        <strain evidence="3 4">DSM 46670</strain>
    </source>
</reference>
<comment type="caution">
    <text evidence="3">The sequence shown here is derived from an EMBL/GenBank/DDBJ whole genome shotgun (WGS) entry which is preliminary data.</text>
</comment>
<evidence type="ECO:0000259" key="2">
    <source>
        <dbReference type="Pfam" id="PF03795"/>
    </source>
</evidence>
<dbReference type="PANTHER" id="PTHR37828">
    <property type="entry name" value="GSR2449 PROTEIN"/>
    <property type="match status" value="1"/>
</dbReference>
<dbReference type="InterPro" id="IPR005545">
    <property type="entry name" value="YCII"/>
</dbReference>
<proteinExistence type="inferred from homology"/>
<dbReference type="Proteomes" id="UP001519332">
    <property type="component" value="Unassembled WGS sequence"/>
</dbReference>
<dbReference type="SUPFAM" id="SSF54909">
    <property type="entry name" value="Dimeric alpha+beta barrel"/>
    <property type="match status" value="1"/>
</dbReference>
<evidence type="ECO:0000313" key="4">
    <source>
        <dbReference type="Proteomes" id="UP001519332"/>
    </source>
</evidence>
<accession>A0ABS4T8P5</accession>
<organism evidence="3 4">
    <name type="scientific">Kibdelosporangium banguiense</name>
    <dbReference type="NCBI Taxonomy" id="1365924"/>
    <lineage>
        <taxon>Bacteria</taxon>
        <taxon>Bacillati</taxon>
        <taxon>Actinomycetota</taxon>
        <taxon>Actinomycetes</taxon>
        <taxon>Pseudonocardiales</taxon>
        <taxon>Pseudonocardiaceae</taxon>
        <taxon>Kibdelosporangium</taxon>
    </lineage>
</organism>
<keyword evidence="4" id="KW-1185">Reference proteome</keyword>
<feature type="domain" description="YCII-related" evidence="2">
    <location>
        <begin position="1"/>
        <end position="81"/>
    </location>
</feature>
<name>A0ABS4T8P5_9PSEU</name>
<dbReference type="InterPro" id="IPR011008">
    <property type="entry name" value="Dimeric_a/b-barrel"/>
</dbReference>
<dbReference type="EMBL" id="JAGINW010000001">
    <property type="protein sequence ID" value="MBP2320794.1"/>
    <property type="molecule type" value="Genomic_DNA"/>
</dbReference>
<sequence length="99" mass="11150">MFIVRLAYKAPTEEIDYLLPDHIAWLTKHYDAGYFLCSGRQTVQDGRVIITRPMPLAKLEALLATDPLAVARMVRHEVIEFQATRTAPELARVNEALAG</sequence>
<evidence type="ECO:0000313" key="3">
    <source>
        <dbReference type="EMBL" id="MBP2320794.1"/>
    </source>
</evidence>
<gene>
    <name evidence="3" type="ORF">JOF56_001179</name>
</gene>
<comment type="similarity">
    <text evidence="1">Belongs to the YciI family.</text>
</comment>
<protein>
    <submittedName>
        <fullName evidence="3">Uncharacterized protein YciI</fullName>
    </submittedName>
</protein>
<dbReference type="Pfam" id="PF03795">
    <property type="entry name" value="YCII"/>
    <property type="match status" value="1"/>
</dbReference>